<proteinExistence type="predicted"/>
<dbReference type="Pfam" id="PF00989">
    <property type="entry name" value="PAS"/>
    <property type="match status" value="1"/>
</dbReference>
<dbReference type="eggNOG" id="arCOG07605">
    <property type="taxonomic scope" value="Archaea"/>
</dbReference>
<gene>
    <name evidence="9" type="ORF">HALLA_08845</name>
</gene>
<dbReference type="SMART" id="SM00086">
    <property type="entry name" value="PAC"/>
    <property type="match status" value="3"/>
</dbReference>
<feature type="domain" description="Histidine kinase" evidence="6">
    <location>
        <begin position="546"/>
        <end position="759"/>
    </location>
</feature>
<dbReference type="GO" id="GO:0000155">
    <property type="term" value="F:phosphorelay sensor kinase activity"/>
    <property type="evidence" value="ECO:0007669"/>
    <property type="project" value="InterPro"/>
</dbReference>
<evidence type="ECO:0000313" key="9">
    <source>
        <dbReference type="EMBL" id="AHF98957.1"/>
    </source>
</evidence>
<dbReference type="InterPro" id="IPR005467">
    <property type="entry name" value="His_kinase_dom"/>
</dbReference>
<dbReference type="EMBL" id="CP007055">
    <property type="protein sequence ID" value="AHF98957.1"/>
    <property type="molecule type" value="Genomic_DNA"/>
</dbReference>
<comment type="catalytic activity">
    <reaction evidence="1">
        <text>ATP + protein L-histidine = ADP + protein N-phospho-L-histidine.</text>
        <dbReference type="EC" id="2.7.13.3"/>
    </reaction>
</comment>
<dbReference type="HOGENOM" id="CLU_000445_114_71_2"/>
<dbReference type="Pfam" id="PF08447">
    <property type="entry name" value="PAS_3"/>
    <property type="match status" value="1"/>
</dbReference>
<evidence type="ECO:0000256" key="3">
    <source>
        <dbReference type="ARBA" id="ARBA00022553"/>
    </source>
</evidence>
<dbReference type="Proteomes" id="UP000019024">
    <property type="component" value="Chromosome"/>
</dbReference>
<evidence type="ECO:0000256" key="1">
    <source>
        <dbReference type="ARBA" id="ARBA00000085"/>
    </source>
</evidence>
<keyword evidence="3" id="KW-0597">Phosphoprotein</keyword>
<evidence type="ECO:0000256" key="4">
    <source>
        <dbReference type="ARBA" id="ARBA00022679"/>
    </source>
</evidence>
<dbReference type="eggNOG" id="arCOG02348">
    <property type="taxonomic scope" value="Archaea"/>
</dbReference>
<dbReference type="Pfam" id="PF08448">
    <property type="entry name" value="PAS_4"/>
    <property type="match status" value="2"/>
</dbReference>
<protein>
    <recommendedName>
        <fullName evidence="2">histidine kinase</fullName>
        <ecNumber evidence="2">2.7.13.3</ecNumber>
    </recommendedName>
</protein>
<feature type="domain" description="PAS" evidence="7">
    <location>
        <begin position="21"/>
        <end position="91"/>
    </location>
</feature>
<feature type="domain" description="PAC" evidence="8">
    <location>
        <begin position="228"/>
        <end position="283"/>
    </location>
</feature>
<dbReference type="PANTHER" id="PTHR43304:SF1">
    <property type="entry name" value="PAC DOMAIN-CONTAINING PROTEIN"/>
    <property type="match status" value="1"/>
</dbReference>
<dbReference type="SUPFAM" id="SSF55785">
    <property type="entry name" value="PYP-like sensor domain (PAS domain)"/>
    <property type="match status" value="4"/>
</dbReference>
<evidence type="ECO:0000256" key="2">
    <source>
        <dbReference type="ARBA" id="ARBA00012438"/>
    </source>
</evidence>
<dbReference type="SMART" id="SM00388">
    <property type="entry name" value="HisKA"/>
    <property type="match status" value="1"/>
</dbReference>
<dbReference type="PRINTS" id="PR00344">
    <property type="entry name" value="BCTRLSENSOR"/>
</dbReference>
<dbReference type="SMART" id="SM00091">
    <property type="entry name" value="PAS"/>
    <property type="match status" value="4"/>
</dbReference>
<feature type="domain" description="PAC" evidence="8">
    <location>
        <begin position="483"/>
        <end position="535"/>
    </location>
</feature>
<dbReference type="PATRIC" id="fig|797299.3.peg.811"/>
<dbReference type="PROSITE" id="PS50109">
    <property type="entry name" value="HIS_KIN"/>
    <property type="match status" value="1"/>
</dbReference>
<dbReference type="PROSITE" id="PS50112">
    <property type="entry name" value="PAS"/>
    <property type="match status" value="2"/>
</dbReference>
<dbReference type="CDD" id="cd00130">
    <property type="entry name" value="PAS"/>
    <property type="match status" value="4"/>
</dbReference>
<dbReference type="InterPro" id="IPR052162">
    <property type="entry name" value="Sensor_kinase/Photoreceptor"/>
</dbReference>
<feature type="domain" description="PAC" evidence="8">
    <location>
        <begin position="96"/>
        <end position="147"/>
    </location>
</feature>
<dbReference type="Gene3D" id="1.10.287.130">
    <property type="match status" value="1"/>
</dbReference>
<dbReference type="InterPro" id="IPR003661">
    <property type="entry name" value="HisK_dim/P_dom"/>
</dbReference>
<evidence type="ECO:0000259" key="6">
    <source>
        <dbReference type="PROSITE" id="PS50109"/>
    </source>
</evidence>
<dbReference type="EC" id="2.7.13.3" evidence="2"/>
<dbReference type="Gene3D" id="3.30.450.20">
    <property type="entry name" value="PAS domain"/>
    <property type="match status" value="4"/>
</dbReference>
<dbReference type="InterPro" id="IPR003594">
    <property type="entry name" value="HATPase_dom"/>
</dbReference>
<dbReference type="OrthoDB" id="342253at2157"/>
<dbReference type="InterPro" id="IPR013655">
    <property type="entry name" value="PAS_fold_3"/>
</dbReference>
<accession>W0JPP9</accession>
<dbReference type="FunFam" id="3.30.565.10:FF:000006">
    <property type="entry name" value="Sensor histidine kinase WalK"/>
    <property type="match status" value="1"/>
</dbReference>
<dbReference type="CDD" id="cd00082">
    <property type="entry name" value="HisKA"/>
    <property type="match status" value="1"/>
</dbReference>
<dbReference type="InterPro" id="IPR036890">
    <property type="entry name" value="HATPase_C_sf"/>
</dbReference>
<keyword evidence="5 9" id="KW-0418">Kinase</keyword>
<dbReference type="Gene3D" id="3.30.565.10">
    <property type="entry name" value="Histidine kinase-like ATPase, C-terminal domain"/>
    <property type="match status" value="1"/>
</dbReference>
<evidence type="ECO:0000259" key="7">
    <source>
        <dbReference type="PROSITE" id="PS50112"/>
    </source>
</evidence>
<dbReference type="InterPro" id="IPR000700">
    <property type="entry name" value="PAS-assoc_C"/>
</dbReference>
<dbReference type="InterPro" id="IPR001610">
    <property type="entry name" value="PAC"/>
</dbReference>
<dbReference type="InterPro" id="IPR035965">
    <property type="entry name" value="PAS-like_dom_sf"/>
</dbReference>
<dbReference type="Pfam" id="PF00512">
    <property type="entry name" value="HisKA"/>
    <property type="match status" value="1"/>
</dbReference>
<dbReference type="InterPro" id="IPR013767">
    <property type="entry name" value="PAS_fold"/>
</dbReference>
<dbReference type="SMART" id="SM00387">
    <property type="entry name" value="HATPase_c"/>
    <property type="match status" value="1"/>
</dbReference>
<keyword evidence="4" id="KW-0808">Transferase</keyword>
<dbReference type="InterPro" id="IPR004358">
    <property type="entry name" value="Sig_transdc_His_kin-like_C"/>
</dbReference>
<dbReference type="STRING" id="797299.HALLA_08845"/>
<dbReference type="RefSeq" id="WP_049952156.1">
    <property type="nucleotide sequence ID" value="NZ_CP007055.1"/>
</dbReference>
<dbReference type="NCBIfam" id="TIGR00229">
    <property type="entry name" value="sensory_box"/>
    <property type="match status" value="4"/>
</dbReference>
<dbReference type="GeneID" id="25144583"/>
<dbReference type="KEGG" id="hlr:HALLA_08845"/>
<dbReference type="InterPro" id="IPR036097">
    <property type="entry name" value="HisK_dim/P_sf"/>
</dbReference>
<dbReference type="PANTHER" id="PTHR43304">
    <property type="entry name" value="PHYTOCHROME-LIKE PROTEIN CPH1"/>
    <property type="match status" value="1"/>
</dbReference>
<sequence>MNRQGGARETAFWEEMPDTEALERYRTLVNTVEDGICQVDTAGCFVAVNDVICEMTGYDRTELLGEPASLLLDSHDIERIEREIRERLTTGRERTEMFECTARTATGGTFTCELQLNLLFTDGSFAGTVGVVRDITARKRTERRLRNREAQLERERDLTDRILETSPVGILVLDESGEITRINDRGRDLLEVDEVGAFSPSERATYTEDGRRLSDDEHPPIETVRSGEAISDRVLRVEQQDGSHRWLSVSTSPLLTDEGRVDRVVTTGEDVTDLKERERRLERRTDELATELSEIYGRITDGFLALDEEWEFTYVNERAKELLGMDENELLGTNIWETFPEKKGAEFEEHYREALSTQESVSFEAYYPPHDSWYEEHVHPSETGLSVYFQDITERTETQRKLREREQQLSALMENVPGMVYRCRNERGWPMKFVSDACRTLSGYDPSALEEGTIVWGEDVVVEADRENLWDAVQTAAAGSGTFSETYRIETAEGERRWVRDHGRIVADKADGKRWIEGIISDITERKRLETELEASNERLEQFAYAASHDLQEPLRMVARYLQLIENRYDDRLDEDGKAFLEFAVDGAERMKEMIDGLLEYSRVETTGEPLEPVDLEDVVAETMADIQFKVDESDAEITIDELPVVNGDTSQLRQVFQNLFENAIKYSGDEPSRVHVTADRTGSNWTISVRDEGIGLDDDDHDRVFEVFNRLHSYDEYDGTGIGLALCKRIVERHGGDIWVESNSDGGSTFSFTLPAARTDAG</sequence>
<organism evidence="9 10">
    <name type="scientific">Halostagnicola larsenii XH-48</name>
    <dbReference type="NCBI Taxonomy" id="797299"/>
    <lineage>
        <taxon>Archaea</taxon>
        <taxon>Methanobacteriati</taxon>
        <taxon>Methanobacteriota</taxon>
        <taxon>Stenosarchaea group</taxon>
        <taxon>Halobacteria</taxon>
        <taxon>Halobacteriales</taxon>
        <taxon>Natrialbaceae</taxon>
        <taxon>Halostagnicola</taxon>
    </lineage>
</organism>
<dbReference type="SUPFAM" id="SSF47384">
    <property type="entry name" value="Homodimeric domain of signal transducing histidine kinase"/>
    <property type="match status" value="1"/>
</dbReference>
<dbReference type="InterPro" id="IPR000014">
    <property type="entry name" value="PAS"/>
</dbReference>
<evidence type="ECO:0000313" key="10">
    <source>
        <dbReference type="Proteomes" id="UP000019024"/>
    </source>
</evidence>
<dbReference type="InterPro" id="IPR013656">
    <property type="entry name" value="PAS_4"/>
</dbReference>
<dbReference type="GO" id="GO:0006355">
    <property type="term" value="P:regulation of DNA-templated transcription"/>
    <property type="evidence" value="ECO:0007669"/>
    <property type="project" value="InterPro"/>
</dbReference>
<name>W0JPP9_9EURY</name>
<dbReference type="PROSITE" id="PS50113">
    <property type="entry name" value="PAC"/>
    <property type="match status" value="3"/>
</dbReference>
<reference evidence="9 10" key="1">
    <citation type="submission" date="2014-01" db="EMBL/GenBank/DDBJ databases">
        <authorList>
            <consortium name="DOE Joint Genome Institute"/>
            <person name="Anderson I."/>
            <person name="Huntemann M."/>
            <person name="Han J."/>
            <person name="Chen A."/>
            <person name="Kyrpides N."/>
            <person name="Mavromatis K."/>
            <person name="Markowitz V."/>
            <person name="Palaniappan K."/>
            <person name="Ivanova N."/>
            <person name="Schaumberg A."/>
            <person name="Pati A."/>
            <person name="Liolios K."/>
            <person name="Nordberg H.P."/>
            <person name="Cantor M.N."/>
            <person name="Hua S.X."/>
            <person name="Woyke T."/>
        </authorList>
    </citation>
    <scope>NUCLEOTIDE SEQUENCE [LARGE SCALE GENOMIC DNA]</scope>
    <source>
        <strain evidence="9 10">XH-48</strain>
    </source>
</reference>
<dbReference type="AlphaFoldDB" id="W0JPP9"/>
<dbReference type="Pfam" id="PF02518">
    <property type="entry name" value="HATPase_c"/>
    <property type="match status" value="1"/>
</dbReference>
<dbReference type="SUPFAM" id="SSF55874">
    <property type="entry name" value="ATPase domain of HSP90 chaperone/DNA topoisomerase II/histidine kinase"/>
    <property type="match status" value="1"/>
</dbReference>
<evidence type="ECO:0000259" key="8">
    <source>
        <dbReference type="PROSITE" id="PS50113"/>
    </source>
</evidence>
<keyword evidence="10" id="KW-1185">Reference proteome</keyword>
<feature type="domain" description="PAS" evidence="7">
    <location>
        <begin position="288"/>
        <end position="358"/>
    </location>
</feature>
<evidence type="ECO:0000256" key="5">
    <source>
        <dbReference type="ARBA" id="ARBA00022777"/>
    </source>
</evidence>